<protein>
    <submittedName>
        <fullName evidence="1">Uncharacterized protein</fullName>
    </submittedName>
</protein>
<dbReference type="Proteomes" id="UP000095247">
    <property type="component" value="Unassembled WGS sequence"/>
</dbReference>
<sequence>MLKGIFFQNKYLININCISNIYFDEDKKTIKIFTLESGLPTTIECDSEDEYNKYYNVLSSLFDIVEI</sequence>
<organism evidence="1 2">
    <name type="scientific">Brachyspira hampsonii</name>
    <dbReference type="NCBI Taxonomy" id="1287055"/>
    <lineage>
        <taxon>Bacteria</taxon>
        <taxon>Pseudomonadati</taxon>
        <taxon>Spirochaetota</taxon>
        <taxon>Spirochaetia</taxon>
        <taxon>Brachyspirales</taxon>
        <taxon>Brachyspiraceae</taxon>
        <taxon>Brachyspira</taxon>
    </lineage>
</organism>
<dbReference type="AlphaFoldDB" id="A0A1E5NA40"/>
<dbReference type="RefSeq" id="WP_069727623.1">
    <property type="nucleotide sequence ID" value="NZ_MDCO01000015.1"/>
</dbReference>
<evidence type="ECO:0000313" key="2">
    <source>
        <dbReference type="Proteomes" id="UP000095247"/>
    </source>
</evidence>
<name>A0A1E5NA40_9SPIR</name>
<evidence type="ECO:0000313" key="1">
    <source>
        <dbReference type="EMBL" id="OEJ13028.1"/>
    </source>
</evidence>
<dbReference type="EMBL" id="MDCO01000015">
    <property type="protein sequence ID" value="OEJ13028.1"/>
    <property type="molecule type" value="Genomic_DNA"/>
</dbReference>
<proteinExistence type="predicted"/>
<gene>
    <name evidence="1" type="ORF">BFL38_00230</name>
</gene>
<accession>A0A1E5NA40</accession>
<reference evidence="1 2" key="1">
    <citation type="submission" date="2016-08" db="EMBL/GenBank/DDBJ databases">
        <title>Characterization and recognition of Brachyspira hampsonii sp. nov., a novel intestinal spirochete that is pathogenic to pigs.</title>
        <authorList>
            <person name="Mirajkar N."/>
            <person name="La T."/>
            <person name="Phillips N."/>
            <person name="Hampson D."/>
            <person name="Gebhart C."/>
        </authorList>
    </citation>
    <scope>NUCLEOTIDE SEQUENCE [LARGE SCALE GENOMIC DNA]</scope>
    <source>
        <strain evidence="1 2">P280/1</strain>
    </source>
</reference>
<comment type="caution">
    <text evidence="1">The sequence shown here is derived from an EMBL/GenBank/DDBJ whole genome shotgun (WGS) entry which is preliminary data.</text>
</comment>